<keyword evidence="3" id="KW-0808">Transferase</keyword>
<protein>
    <recommendedName>
        <fullName evidence="1">non-specific serine/threonine protein kinase</fullName>
        <ecNumber evidence="1">2.7.11.1</ecNumber>
    </recommendedName>
</protein>
<feature type="compositionally biased region" description="Basic and acidic residues" evidence="9">
    <location>
        <begin position="1332"/>
        <end position="1347"/>
    </location>
</feature>
<feature type="compositionally biased region" description="Basic and acidic residues" evidence="9">
    <location>
        <begin position="401"/>
        <end position="416"/>
    </location>
</feature>
<dbReference type="Gene3D" id="1.10.510.10">
    <property type="entry name" value="Transferase(Phosphotransferase) domain 1"/>
    <property type="match status" value="2"/>
</dbReference>
<feature type="compositionally biased region" description="Polar residues" evidence="9">
    <location>
        <begin position="255"/>
        <end position="266"/>
    </location>
</feature>
<feature type="compositionally biased region" description="Low complexity" evidence="9">
    <location>
        <begin position="205"/>
        <end position="226"/>
    </location>
</feature>
<evidence type="ECO:0000259" key="10">
    <source>
        <dbReference type="PROSITE" id="PS50011"/>
    </source>
</evidence>
<evidence type="ECO:0000313" key="12">
    <source>
        <dbReference type="EMBL" id="KAF9488652.1"/>
    </source>
</evidence>
<dbReference type="GO" id="GO:0004674">
    <property type="term" value="F:protein serine/threonine kinase activity"/>
    <property type="evidence" value="ECO:0007669"/>
    <property type="project" value="UniProtKB-KW"/>
</dbReference>
<feature type="domain" description="AGC-kinase C-terminal" evidence="11">
    <location>
        <begin position="880"/>
        <end position="993"/>
    </location>
</feature>
<feature type="compositionally biased region" description="Low complexity" evidence="9">
    <location>
        <begin position="1309"/>
        <end position="1325"/>
    </location>
</feature>
<dbReference type="GO" id="GO:0005524">
    <property type="term" value="F:ATP binding"/>
    <property type="evidence" value="ECO:0007669"/>
    <property type="project" value="UniProtKB-KW"/>
</dbReference>
<dbReference type="InterPro" id="IPR045270">
    <property type="entry name" value="STKc_AGC"/>
</dbReference>
<comment type="caution">
    <text evidence="12">The sequence shown here is derived from an EMBL/GenBank/DDBJ whole genome shotgun (WGS) entry which is preliminary data.</text>
</comment>
<feature type="compositionally biased region" description="Basic residues" evidence="9">
    <location>
        <begin position="552"/>
        <end position="562"/>
    </location>
</feature>
<dbReference type="PROSITE" id="PS51285">
    <property type="entry name" value="AGC_KINASE_CTER"/>
    <property type="match status" value="1"/>
</dbReference>
<feature type="compositionally biased region" description="Low complexity" evidence="9">
    <location>
        <begin position="1209"/>
        <end position="1225"/>
    </location>
</feature>
<evidence type="ECO:0000256" key="2">
    <source>
        <dbReference type="ARBA" id="ARBA00022527"/>
    </source>
</evidence>
<accession>A0A9P5ZI15</accession>
<name>A0A9P5ZI15_PLEER</name>
<dbReference type="EC" id="2.7.11.1" evidence="1"/>
<dbReference type="CDD" id="cd05123">
    <property type="entry name" value="STKc_AGC"/>
    <property type="match status" value="1"/>
</dbReference>
<organism evidence="12 13">
    <name type="scientific">Pleurotus eryngii</name>
    <name type="common">Boletus of the steppes</name>
    <dbReference type="NCBI Taxonomy" id="5323"/>
    <lineage>
        <taxon>Eukaryota</taxon>
        <taxon>Fungi</taxon>
        <taxon>Dikarya</taxon>
        <taxon>Basidiomycota</taxon>
        <taxon>Agaricomycotina</taxon>
        <taxon>Agaricomycetes</taxon>
        <taxon>Agaricomycetidae</taxon>
        <taxon>Agaricales</taxon>
        <taxon>Pleurotineae</taxon>
        <taxon>Pleurotaceae</taxon>
        <taxon>Pleurotus</taxon>
    </lineage>
</organism>
<gene>
    <name evidence="12" type="ORF">BDN71DRAFT_1457021</name>
</gene>
<keyword evidence="2" id="KW-0723">Serine/threonine-protein kinase</keyword>
<dbReference type="SUPFAM" id="SSF56112">
    <property type="entry name" value="Protein kinase-like (PK-like)"/>
    <property type="match status" value="1"/>
</dbReference>
<reference evidence="12" key="1">
    <citation type="submission" date="2020-11" db="EMBL/GenBank/DDBJ databases">
        <authorList>
            <consortium name="DOE Joint Genome Institute"/>
            <person name="Ahrendt S."/>
            <person name="Riley R."/>
            <person name="Andreopoulos W."/>
            <person name="Labutti K."/>
            <person name="Pangilinan J."/>
            <person name="Ruiz-Duenas F.J."/>
            <person name="Barrasa J.M."/>
            <person name="Sanchez-Garcia M."/>
            <person name="Camarero S."/>
            <person name="Miyauchi S."/>
            <person name="Serrano A."/>
            <person name="Linde D."/>
            <person name="Babiker R."/>
            <person name="Drula E."/>
            <person name="Ayuso-Fernandez I."/>
            <person name="Pacheco R."/>
            <person name="Padilla G."/>
            <person name="Ferreira P."/>
            <person name="Barriuso J."/>
            <person name="Kellner H."/>
            <person name="Castanera R."/>
            <person name="Alfaro M."/>
            <person name="Ramirez L."/>
            <person name="Pisabarro A.G."/>
            <person name="Kuo A."/>
            <person name="Tritt A."/>
            <person name="Lipzen A."/>
            <person name="He G."/>
            <person name="Yan M."/>
            <person name="Ng V."/>
            <person name="Cullen D."/>
            <person name="Martin F."/>
            <person name="Rosso M.-N."/>
            <person name="Henrissat B."/>
            <person name="Hibbett D."/>
            <person name="Martinez A.T."/>
            <person name="Grigoriev I.V."/>
        </authorList>
    </citation>
    <scope>NUCLEOTIDE SEQUENCE</scope>
    <source>
        <strain evidence="12">ATCC 90797</strain>
    </source>
</reference>
<evidence type="ECO:0000256" key="3">
    <source>
        <dbReference type="ARBA" id="ARBA00022679"/>
    </source>
</evidence>
<evidence type="ECO:0000256" key="4">
    <source>
        <dbReference type="ARBA" id="ARBA00022741"/>
    </source>
</evidence>
<keyword evidence="5" id="KW-0418">Kinase</keyword>
<keyword evidence="6" id="KW-0067">ATP-binding</keyword>
<keyword evidence="4" id="KW-0547">Nucleotide-binding</keyword>
<dbReference type="Proteomes" id="UP000807025">
    <property type="component" value="Unassembled WGS sequence"/>
</dbReference>
<feature type="compositionally biased region" description="Acidic residues" evidence="9">
    <location>
        <begin position="991"/>
        <end position="1009"/>
    </location>
</feature>
<evidence type="ECO:0000256" key="6">
    <source>
        <dbReference type="ARBA" id="ARBA00022840"/>
    </source>
</evidence>
<feature type="region of interest" description="Disordered" evidence="9">
    <location>
        <begin position="255"/>
        <end position="274"/>
    </location>
</feature>
<dbReference type="SMART" id="SM00220">
    <property type="entry name" value="S_TKc"/>
    <property type="match status" value="1"/>
</dbReference>
<evidence type="ECO:0000313" key="13">
    <source>
        <dbReference type="Proteomes" id="UP000807025"/>
    </source>
</evidence>
<feature type="compositionally biased region" description="Pro residues" evidence="9">
    <location>
        <begin position="1077"/>
        <end position="1093"/>
    </location>
</feature>
<feature type="region of interest" description="Disordered" evidence="9">
    <location>
        <begin position="188"/>
        <end position="249"/>
    </location>
</feature>
<dbReference type="Pfam" id="PF00069">
    <property type="entry name" value="Pkinase"/>
    <property type="match status" value="2"/>
</dbReference>
<sequence>MPSTVRSTASQTPPLPSKKRFRTVLGFGAVFKDAETDATAEETSNFSSLGRNLAFARKSFDAATSLKTTRRHTPGSSSIADPSFFTPKAVDIAQTQSSTVNSSTSNMQAIEVTDSRTSSRRQPVHVDQDGPWSISVAETPHNAQTYSLYIKTPTHNLTLTRTAMEIVELDQKLRDFQPGASFPPLPIDIASLPPPPKRKSTFLNTLSRLASPTSSRTSRSASGRRLNNTTNIFSSGLPTPLTSPSGEVSDPFSSFTAINGDTSPTSVHPPPSAASTSIASYLTIVSNTPSLRQARVWKRFVRVRTDDLESVRVERAIKRVRSDLAAHVGLSQAAATPLPENDADEDDGVNIHERSSVHEVKEVKADGHVEVREVDGDETKAKASSEQEEPIIDPGLLRAVSRGDETQEEQGDRDLSPDVDISTSEGVEDAPHGATTSTSPEINGLPAPEGASAVVDAATIPPSPANDAPTPLVEEEVPATPVAPDAPSGSRIHRSKSADPDNVITRLSRAFSSSASLSQDPASSQTEDDSSLSTTGRTKRKKRSKSVDPNKEKKKKEERKSQRKVVIDDFEMLRVLGKGCAGKVLLVRHKPTSDLFALKAITKRHVLAHQELQHTLTEQAVLKRMAAESKDPFVVKLWWSFHDKENLFLVMDFHPGGDLATQLARWGRLGRDRARFYAAEIVEGVEGLHAAGVIYRDLKPENILIGSDGHIVLTDFGLSKEFPRKTAATTAPSTPSGMRGGGDFYPGLSQPATPPWMKGEKGGELAAGWPGQPVGHSDSTSTFCGTAEYLAPEVIQGLPYSYEVDWWSFGTMLYEMLTGITPFWANNHSEMYMRVLQNELQFPDDRAMDQDTKSLIRGLLQRNPALRICEPRIKRHPYFSMIDWSHVYYKRYIPPYIPPIDPSNASDTQNFDDTFLDMEPVLDEFNENEQTDTDQEPQTDADRTDGEESNTTPSQSRSSSIPPQPSQQVVAEDSVDVFDGYSFKGRHSILLDDEESEESSEMESEEDGEVQTPATAQPQLQDVEEAPEPKTPEARPQPLPEVDLESEPKTPATAEPPAIPTKPDTRAAEPAEANPTTPEPPLPSKDVSPPSPITPDTSVPEKVKEVRVVQPTKTVAPKPTTSRGHRPRREKSGVPALDKYLSDTADEDHGVTTEREDDEDDDWDFIEAADGEDRNGAKGTSLFARGVVDRYRLAVFRKASTPHRSTARSVSGTSQVSQTTDTGDSPTPSQRRGRNPGLTFRRHPRQFLRPKSPPSSFSSKTNTVARSLATSGSATLSAASTTSSAGLLTPSTSVGGSLLASPSLKSKESAMSVGDQSMSSSLSGSEAPTPDPNHDTVKALPEEPEKQKNKKLKKYKENAEKVFSIFSSPR</sequence>
<evidence type="ECO:0000259" key="11">
    <source>
        <dbReference type="PROSITE" id="PS51285"/>
    </source>
</evidence>
<proteinExistence type="predicted"/>
<dbReference type="InterPro" id="IPR011009">
    <property type="entry name" value="Kinase-like_dom_sf"/>
</dbReference>
<feature type="region of interest" description="Disordered" evidence="9">
    <location>
        <begin position="112"/>
        <end position="133"/>
    </location>
</feature>
<dbReference type="InterPro" id="IPR000961">
    <property type="entry name" value="AGC-kinase_C"/>
</dbReference>
<feature type="compositionally biased region" description="Acidic residues" evidence="9">
    <location>
        <begin position="926"/>
        <end position="939"/>
    </location>
</feature>
<dbReference type="InterPro" id="IPR000719">
    <property type="entry name" value="Prot_kinase_dom"/>
</dbReference>
<dbReference type="FunFam" id="1.10.510.10:FF:000294">
    <property type="entry name" value="Serine/threonine-protein kinase OXI1"/>
    <property type="match status" value="1"/>
</dbReference>
<dbReference type="Gene3D" id="3.30.200.20">
    <property type="entry name" value="Phosphorylase Kinase, domain 1"/>
    <property type="match status" value="2"/>
</dbReference>
<evidence type="ECO:0000256" key="8">
    <source>
        <dbReference type="ARBA" id="ARBA00048679"/>
    </source>
</evidence>
<feature type="region of interest" description="Disordered" evidence="9">
    <location>
        <begin position="1196"/>
        <end position="1355"/>
    </location>
</feature>
<comment type="catalytic activity">
    <reaction evidence="8">
        <text>L-seryl-[protein] + ATP = O-phospho-L-seryl-[protein] + ADP + H(+)</text>
        <dbReference type="Rhea" id="RHEA:17989"/>
        <dbReference type="Rhea" id="RHEA-COMP:9863"/>
        <dbReference type="Rhea" id="RHEA-COMP:11604"/>
        <dbReference type="ChEBI" id="CHEBI:15378"/>
        <dbReference type="ChEBI" id="CHEBI:29999"/>
        <dbReference type="ChEBI" id="CHEBI:30616"/>
        <dbReference type="ChEBI" id="CHEBI:83421"/>
        <dbReference type="ChEBI" id="CHEBI:456216"/>
        <dbReference type="EC" id="2.7.11.1"/>
    </reaction>
</comment>
<feature type="compositionally biased region" description="Low complexity" evidence="9">
    <location>
        <begin position="508"/>
        <end position="524"/>
    </location>
</feature>
<dbReference type="FunFam" id="3.30.200.20:FF:000743">
    <property type="entry name" value="Non-specific serine/threonine protein kinase"/>
    <property type="match status" value="1"/>
</dbReference>
<dbReference type="InterPro" id="IPR008271">
    <property type="entry name" value="Ser/Thr_kinase_AS"/>
</dbReference>
<feature type="compositionally biased region" description="Low complexity" evidence="9">
    <location>
        <begin position="234"/>
        <end position="246"/>
    </location>
</feature>
<feature type="region of interest" description="Disordered" evidence="9">
    <location>
        <begin position="926"/>
        <end position="970"/>
    </location>
</feature>
<dbReference type="SMART" id="SM00133">
    <property type="entry name" value="S_TK_X"/>
    <property type="match status" value="1"/>
</dbReference>
<evidence type="ECO:0000256" key="7">
    <source>
        <dbReference type="ARBA" id="ARBA00047899"/>
    </source>
</evidence>
<dbReference type="OrthoDB" id="63267at2759"/>
<dbReference type="PROSITE" id="PS50011">
    <property type="entry name" value="PROTEIN_KINASE_DOM"/>
    <property type="match status" value="1"/>
</dbReference>
<feature type="domain" description="Protein kinase" evidence="10">
    <location>
        <begin position="570"/>
        <end position="879"/>
    </location>
</feature>
<evidence type="ECO:0000256" key="1">
    <source>
        <dbReference type="ARBA" id="ARBA00012513"/>
    </source>
</evidence>
<dbReference type="PROSITE" id="PS00108">
    <property type="entry name" value="PROTEIN_KINASE_ST"/>
    <property type="match status" value="1"/>
</dbReference>
<feature type="compositionally biased region" description="Basic and acidic residues" evidence="9">
    <location>
        <begin position="353"/>
        <end position="385"/>
    </location>
</feature>
<feature type="region of interest" description="Disordered" evidence="9">
    <location>
        <begin position="353"/>
        <end position="562"/>
    </location>
</feature>
<dbReference type="EMBL" id="MU154703">
    <property type="protein sequence ID" value="KAF9488652.1"/>
    <property type="molecule type" value="Genomic_DNA"/>
</dbReference>
<dbReference type="PANTHER" id="PTHR24351">
    <property type="entry name" value="RIBOSOMAL PROTEIN S6 KINASE"/>
    <property type="match status" value="1"/>
</dbReference>
<dbReference type="FunFam" id="1.10.510.10:FF:000465">
    <property type="entry name" value="Non-specific serine/threonine protein kinase"/>
    <property type="match status" value="1"/>
</dbReference>
<keyword evidence="13" id="KW-1185">Reference proteome</keyword>
<feature type="region of interest" description="Disordered" evidence="9">
    <location>
        <begin position="986"/>
        <end position="1180"/>
    </location>
</feature>
<evidence type="ECO:0000256" key="5">
    <source>
        <dbReference type="ARBA" id="ARBA00022777"/>
    </source>
</evidence>
<comment type="catalytic activity">
    <reaction evidence="7">
        <text>L-threonyl-[protein] + ATP = O-phospho-L-threonyl-[protein] + ADP + H(+)</text>
        <dbReference type="Rhea" id="RHEA:46608"/>
        <dbReference type="Rhea" id="RHEA-COMP:11060"/>
        <dbReference type="Rhea" id="RHEA-COMP:11605"/>
        <dbReference type="ChEBI" id="CHEBI:15378"/>
        <dbReference type="ChEBI" id="CHEBI:30013"/>
        <dbReference type="ChEBI" id="CHEBI:30616"/>
        <dbReference type="ChEBI" id="CHEBI:61977"/>
        <dbReference type="ChEBI" id="CHEBI:456216"/>
        <dbReference type="EC" id="2.7.11.1"/>
    </reaction>
</comment>
<evidence type="ECO:0000256" key="9">
    <source>
        <dbReference type="SAM" id="MobiDB-lite"/>
    </source>
</evidence>
<feature type="compositionally biased region" description="Low complexity" evidence="9">
    <location>
        <begin position="1267"/>
        <end position="1293"/>
    </location>
</feature>
<feature type="compositionally biased region" description="Acidic residues" evidence="9">
    <location>
        <begin position="1155"/>
        <end position="1170"/>
    </location>
</feature>